<organism evidence="3 4">
    <name type="scientific">Pythium oligandrum</name>
    <name type="common">Mycoparasitic fungus</name>
    <dbReference type="NCBI Taxonomy" id="41045"/>
    <lineage>
        <taxon>Eukaryota</taxon>
        <taxon>Sar</taxon>
        <taxon>Stramenopiles</taxon>
        <taxon>Oomycota</taxon>
        <taxon>Peronosporomycetes</taxon>
        <taxon>Pythiales</taxon>
        <taxon>Pythiaceae</taxon>
        <taxon>Pythium</taxon>
    </lineage>
</organism>
<dbReference type="AlphaFoldDB" id="A0A8K1C560"/>
<reference evidence="3" key="1">
    <citation type="submission" date="2019-03" db="EMBL/GenBank/DDBJ databases">
        <title>Long read genome sequence of the mycoparasitic Pythium oligandrum ATCC 38472 isolated from sugarbeet rhizosphere.</title>
        <authorList>
            <person name="Gaulin E."/>
        </authorList>
    </citation>
    <scope>NUCLEOTIDE SEQUENCE</scope>
    <source>
        <strain evidence="3">ATCC 38472_TT</strain>
    </source>
</reference>
<feature type="coiled-coil region" evidence="1">
    <location>
        <begin position="104"/>
        <end position="152"/>
    </location>
</feature>
<comment type="caution">
    <text evidence="3">The sequence shown here is derived from an EMBL/GenBank/DDBJ whole genome shotgun (WGS) entry which is preliminary data.</text>
</comment>
<accession>A0A8K1C560</accession>
<protein>
    <submittedName>
        <fullName evidence="3">Uncharacterized protein</fullName>
    </submittedName>
</protein>
<gene>
    <name evidence="3" type="ORF">Poli38472_006764</name>
</gene>
<name>A0A8K1C560_PYTOL</name>
<evidence type="ECO:0000313" key="4">
    <source>
        <dbReference type="Proteomes" id="UP000794436"/>
    </source>
</evidence>
<evidence type="ECO:0000256" key="1">
    <source>
        <dbReference type="SAM" id="Coils"/>
    </source>
</evidence>
<feature type="compositionally biased region" description="Low complexity" evidence="2">
    <location>
        <begin position="12"/>
        <end position="23"/>
    </location>
</feature>
<keyword evidence="4" id="KW-1185">Reference proteome</keyword>
<dbReference type="Proteomes" id="UP000794436">
    <property type="component" value="Unassembled WGS sequence"/>
</dbReference>
<evidence type="ECO:0000256" key="2">
    <source>
        <dbReference type="SAM" id="MobiDB-lite"/>
    </source>
</evidence>
<dbReference type="EMBL" id="SPLM01000145">
    <property type="protein sequence ID" value="TMW56754.1"/>
    <property type="molecule type" value="Genomic_DNA"/>
</dbReference>
<feature type="region of interest" description="Disordered" evidence="2">
    <location>
        <begin position="1"/>
        <end position="38"/>
    </location>
</feature>
<evidence type="ECO:0000313" key="3">
    <source>
        <dbReference type="EMBL" id="TMW56754.1"/>
    </source>
</evidence>
<keyword evidence="1" id="KW-0175">Coiled coil</keyword>
<sequence length="395" mass="45645">MATSTATRLDESSATESSSSDADVVLHDSDPGGTASHVAVGLADVPTKAQLRQRERRSRERRKEKFAAMHQQVKALECAVANVMFVRDHVDEWEELLDEDSKRMRRFLRASAQLKDKLEKAQAEKVELRRLLREYEINLSALRLAIRDEEIDMDDWSLDTLRWRAITHAHFMPWTREQCDDVIEAACKHIQTFALRDDLVTTGICFNGWRDRRRLDVNSSMIQFSFYKDFASRNIRQAADIYWNVFLSSAEYARVQLGPNVKVYYEVIQGVTPNIQIVRCVEQYPGMYVKIHMLFLLFRLWVDGSYLQVIKTIPVQEIQLATADEDAAWASTFHWVQFDVLQRDKQGECAAFRITASGSMSSENPDYVRRWMVEAMMTVMRSEMATQGSRFLTTG</sequence>
<proteinExistence type="predicted"/>